<evidence type="ECO:0000313" key="3">
    <source>
        <dbReference type="EMBL" id="REK72240.1"/>
    </source>
</evidence>
<comment type="caution">
    <text evidence="3">The sequence shown here is derived from an EMBL/GenBank/DDBJ whole genome shotgun (WGS) entry which is preliminary data.</text>
</comment>
<keyword evidence="1" id="KW-0472">Membrane</keyword>
<dbReference type="Proteomes" id="UP000265581">
    <property type="component" value="Unassembled WGS sequence"/>
</dbReference>
<organism evidence="3 4">
    <name type="scientific">Aeromicrobium endophyticum</name>
    <dbReference type="NCBI Taxonomy" id="2292704"/>
    <lineage>
        <taxon>Bacteria</taxon>
        <taxon>Bacillati</taxon>
        <taxon>Actinomycetota</taxon>
        <taxon>Actinomycetes</taxon>
        <taxon>Propionibacteriales</taxon>
        <taxon>Nocardioidaceae</taxon>
        <taxon>Aeromicrobium</taxon>
    </lineage>
</organism>
<protein>
    <recommendedName>
        <fullName evidence="2">DUF6542 domain-containing protein</fullName>
    </recommendedName>
</protein>
<reference evidence="3 4" key="1">
    <citation type="submission" date="2018-08" db="EMBL/GenBank/DDBJ databases">
        <title>Aeromicrobium sp. M2KJ-4, whole genome shotgun sequence.</title>
        <authorList>
            <person name="Tuo L."/>
        </authorList>
    </citation>
    <scope>NUCLEOTIDE SEQUENCE [LARGE SCALE GENOMIC DNA]</scope>
    <source>
        <strain evidence="3 4">M2KJ-4</strain>
    </source>
</reference>
<dbReference type="Pfam" id="PF20177">
    <property type="entry name" value="DUF6542"/>
    <property type="match status" value="1"/>
</dbReference>
<evidence type="ECO:0000256" key="1">
    <source>
        <dbReference type="SAM" id="Phobius"/>
    </source>
</evidence>
<feature type="domain" description="DUF6542" evidence="2">
    <location>
        <begin position="17"/>
        <end position="135"/>
    </location>
</feature>
<feature type="transmembrane region" description="Helical" evidence="1">
    <location>
        <begin position="21"/>
        <end position="39"/>
    </location>
</feature>
<evidence type="ECO:0000259" key="2">
    <source>
        <dbReference type="Pfam" id="PF20177"/>
    </source>
</evidence>
<keyword evidence="1" id="KW-0812">Transmembrane</keyword>
<sequence>MTQAVRTTPPRTARRDLSARQAIVAACLAMTAIVLLDLIDSRLDLLYSVGFVLIVVTAPLAVGVRQMFATGVLPSVLLIASLLLVCLFQPSAIRVEGMAADAGTAARLIAATLDHGLTLVVGQVLALAVITLRILGDSRSAPRR</sequence>
<gene>
    <name evidence="3" type="ORF">DX116_00920</name>
</gene>
<dbReference type="RefSeq" id="WP_119702373.1">
    <property type="nucleotide sequence ID" value="NZ_JBHSOI010000001.1"/>
</dbReference>
<feature type="transmembrane region" description="Helical" evidence="1">
    <location>
        <begin position="115"/>
        <end position="135"/>
    </location>
</feature>
<name>A0A371P9X3_9ACTN</name>
<accession>A0A371P9X3</accession>
<feature type="transmembrane region" description="Helical" evidence="1">
    <location>
        <begin position="45"/>
        <end position="64"/>
    </location>
</feature>
<keyword evidence="4" id="KW-1185">Reference proteome</keyword>
<dbReference type="OrthoDB" id="3747548at2"/>
<feature type="transmembrane region" description="Helical" evidence="1">
    <location>
        <begin position="76"/>
        <end position="95"/>
    </location>
</feature>
<dbReference type="InterPro" id="IPR046672">
    <property type="entry name" value="DUF6542"/>
</dbReference>
<dbReference type="EMBL" id="QUBR01000001">
    <property type="protein sequence ID" value="REK72240.1"/>
    <property type="molecule type" value="Genomic_DNA"/>
</dbReference>
<evidence type="ECO:0000313" key="4">
    <source>
        <dbReference type="Proteomes" id="UP000265581"/>
    </source>
</evidence>
<dbReference type="AlphaFoldDB" id="A0A371P9X3"/>
<keyword evidence="1" id="KW-1133">Transmembrane helix</keyword>
<proteinExistence type="predicted"/>